<keyword evidence="2" id="KW-0732">Signal</keyword>
<comment type="caution">
    <text evidence="3">The sequence shown here is derived from an EMBL/GenBank/DDBJ whole genome shotgun (WGS) entry which is preliminary data.</text>
</comment>
<gene>
    <name evidence="3" type="ORF">GYA93_04630</name>
</gene>
<evidence type="ECO:0000256" key="2">
    <source>
        <dbReference type="SAM" id="SignalP"/>
    </source>
</evidence>
<protein>
    <recommendedName>
        <fullName evidence="5">Lipoprotein</fullName>
    </recommendedName>
</protein>
<evidence type="ECO:0000313" key="3">
    <source>
        <dbReference type="EMBL" id="NDK88865.1"/>
    </source>
</evidence>
<keyword evidence="4" id="KW-1185">Reference proteome</keyword>
<reference evidence="3 4" key="1">
    <citation type="submission" date="2020-01" db="EMBL/GenBank/DDBJ databases">
        <title>Investigation of new actinobacteria for the biodesulphurisation of diesel fuel.</title>
        <authorList>
            <person name="Athi Narayanan S.M."/>
        </authorList>
    </citation>
    <scope>NUCLEOTIDE SEQUENCE [LARGE SCALE GENOMIC DNA]</scope>
    <source>
        <strain evidence="3 4">213E</strain>
    </source>
</reference>
<feature type="chain" id="PRO_5039070090" description="Lipoprotein" evidence="2">
    <location>
        <begin position="22"/>
        <end position="185"/>
    </location>
</feature>
<name>A0A7K3LKS7_9ACTN</name>
<feature type="region of interest" description="Disordered" evidence="1">
    <location>
        <begin position="47"/>
        <end position="66"/>
    </location>
</feature>
<dbReference type="PROSITE" id="PS51257">
    <property type="entry name" value="PROKAR_LIPOPROTEIN"/>
    <property type="match status" value="1"/>
</dbReference>
<dbReference type="Proteomes" id="UP000466307">
    <property type="component" value="Unassembled WGS sequence"/>
</dbReference>
<organism evidence="3 4">
    <name type="scientific">Gordonia desulfuricans</name>
    <dbReference type="NCBI Taxonomy" id="89051"/>
    <lineage>
        <taxon>Bacteria</taxon>
        <taxon>Bacillati</taxon>
        <taxon>Actinomycetota</taxon>
        <taxon>Actinomycetes</taxon>
        <taxon>Mycobacteriales</taxon>
        <taxon>Gordoniaceae</taxon>
        <taxon>Gordonia</taxon>
    </lineage>
</organism>
<accession>A0A7K3LKS7</accession>
<evidence type="ECO:0008006" key="5">
    <source>
        <dbReference type="Google" id="ProtNLM"/>
    </source>
</evidence>
<dbReference type="AlphaFoldDB" id="A0A7K3LKS7"/>
<dbReference type="EMBL" id="JAADZU010000009">
    <property type="protein sequence ID" value="NDK88865.1"/>
    <property type="molecule type" value="Genomic_DNA"/>
</dbReference>
<feature type="signal peptide" evidence="2">
    <location>
        <begin position="1"/>
        <end position="21"/>
    </location>
</feature>
<dbReference type="RefSeq" id="WP_059036390.1">
    <property type="nucleotide sequence ID" value="NZ_JAADZU010000009.1"/>
</dbReference>
<sequence>MDISCRRLPVALLVAVGLAGAVVGCGPDDTSTKSSAPVVVVTETHTETVGPATTATTATTTPSPTATQADTAAYVGDWTGHTRGMALSSDGTGTMSVFSGAADGEDWTLTWGASGGGVDVTLVSRTSVVGDGLAGAMNAGATYRGTLTSDSAGVTYMTMTGFGNGGYPVTWCNRERYGSSPECGA</sequence>
<evidence type="ECO:0000256" key="1">
    <source>
        <dbReference type="SAM" id="MobiDB-lite"/>
    </source>
</evidence>
<evidence type="ECO:0000313" key="4">
    <source>
        <dbReference type="Proteomes" id="UP000466307"/>
    </source>
</evidence>
<proteinExistence type="predicted"/>